<dbReference type="InterPro" id="IPR013078">
    <property type="entry name" value="His_Pase_superF_clade-1"/>
</dbReference>
<dbReference type="CDD" id="cd07067">
    <property type="entry name" value="HP_PGM_like"/>
    <property type="match status" value="1"/>
</dbReference>
<evidence type="ECO:0000313" key="2">
    <source>
        <dbReference type="Proteomes" id="UP000789941"/>
    </source>
</evidence>
<organism evidence="1 2">
    <name type="scientific">Candidatus Bilamarchaeum dharawalense</name>
    <dbReference type="NCBI Taxonomy" id="2885759"/>
    <lineage>
        <taxon>Archaea</taxon>
        <taxon>Candidatus Micrarchaeota</taxon>
        <taxon>Candidatus Micrarchaeia</taxon>
        <taxon>Candidatus Anstonellales</taxon>
        <taxon>Candidatus Bilamarchaeaceae</taxon>
        <taxon>Candidatus Bilamarchaeum</taxon>
    </lineage>
</organism>
<dbReference type="GO" id="GO:0016791">
    <property type="term" value="F:phosphatase activity"/>
    <property type="evidence" value="ECO:0007669"/>
    <property type="project" value="TreeGrafter"/>
</dbReference>
<sequence>MVTKVYLIRHCQSRANAKRQYSCSIKDDLGLSDVGKIQAKELAQFFTNIKLGKIYSSPFLRTRQTADAIARLTKTEIGVDDLFREPNCGEWNGRTEDEIREKFPEAWRGWHYDPQNNPIPGGESLLEIEARVLPQFQRLVRSHPDENIAIVTHYCVFNVVMCSLFSSLANFRSFDTTNASVAEISMENVPRLKKYISPVKTK</sequence>
<dbReference type="InterPro" id="IPR050275">
    <property type="entry name" value="PGM_Phosphatase"/>
</dbReference>
<dbReference type="Gene3D" id="3.40.50.1240">
    <property type="entry name" value="Phosphoglycerate mutase-like"/>
    <property type="match status" value="1"/>
</dbReference>
<dbReference type="EMBL" id="CABMJJ010000010">
    <property type="protein sequence ID" value="VVC04746.1"/>
    <property type="molecule type" value="Genomic_DNA"/>
</dbReference>
<reference evidence="1 2" key="1">
    <citation type="submission" date="2019-08" db="EMBL/GenBank/DDBJ databases">
        <authorList>
            <person name="Vazquez-Campos X."/>
        </authorList>
    </citation>
    <scope>NUCLEOTIDE SEQUENCE [LARGE SCALE GENOMIC DNA]</scope>
    <source>
        <strain evidence="1">LFW-283_2</strain>
    </source>
</reference>
<dbReference type="SMART" id="SM00855">
    <property type="entry name" value="PGAM"/>
    <property type="match status" value="1"/>
</dbReference>
<dbReference type="AlphaFoldDB" id="A0A5E4LY66"/>
<dbReference type="Proteomes" id="UP000789941">
    <property type="component" value="Unassembled WGS sequence"/>
</dbReference>
<dbReference type="SUPFAM" id="SSF53254">
    <property type="entry name" value="Phosphoglycerate mutase-like"/>
    <property type="match status" value="1"/>
</dbReference>
<proteinExistence type="predicted"/>
<dbReference type="Pfam" id="PF00300">
    <property type="entry name" value="His_Phos_1"/>
    <property type="match status" value="1"/>
</dbReference>
<keyword evidence="1" id="KW-0413">Isomerase</keyword>
<protein>
    <submittedName>
        <fullName evidence="1">Phosphoglycerate mutase GpmB</fullName>
        <ecNumber evidence="1">5.4.2.-</ecNumber>
    </submittedName>
</protein>
<gene>
    <name evidence="1" type="primary">gpmB</name>
    <name evidence="1" type="ORF">LFW2832_01091</name>
</gene>
<name>A0A5E4LY66_9ARCH</name>
<dbReference type="GO" id="GO:0016853">
    <property type="term" value="F:isomerase activity"/>
    <property type="evidence" value="ECO:0007669"/>
    <property type="project" value="UniProtKB-KW"/>
</dbReference>
<evidence type="ECO:0000313" key="1">
    <source>
        <dbReference type="EMBL" id="VVC04746.1"/>
    </source>
</evidence>
<dbReference type="EC" id="5.4.2.-" evidence="1"/>
<dbReference type="InterPro" id="IPR029033">
    <property type="entry name" value="His_PPase_superfam"/>
</dbReference>
<accession>A0A5E4LY66</accession>
<dbReference type="PANTHER" id="PTHR48100">
    <property type="entry name" value="BROAD-SPECIFICITY PHOSPHATASE YOR283W-RELATED"/>
    <property type="match status" value="1"/>
</dbReference>
<comment type="caution">
    <text evidence="1">The sequence shown here is derived from an EMBL/GenBank/DDBJ whole genome shotgun (WGS) entry which is preliminary data.</text>
</comment>